<feature type="region of interest" description="Disordered" evidence="2">
    <location>
        <begin position="441"/>
        <end position="469"/>
    </location>
</feature>
<dbReference type="VEuPathDB" id="TriTrypDB:LpyrH10_02_5610"/>
<sequence length="622" mass="68785">MAVPSSSAAIGDAIRDTDEYAAAFDLEVWKAQQKLRYQAQFRQAKENLERRLHKQARETEQKRLVELEALRQELETMGQRLQLAEETLEKRAAQLEAREAAFSVKRVKVAEQHEAYVAKVEERERRTREEAQLTQSSLQARLQEKDHIVAQLQERLSSAQSEYELLRRRAARYLTEQTDTDGQRVREQECALALAHAQLAEVQRLLRDKTADAERLAEDKARLQGQLRETAQQLSVTTRKYRRLHEESQTREWERLRKEQDALDAAKRTQALYANRGQAYPGALRGLQPTNTPSLWGTSAAGAGGVARVEGKDEFYNMLSALKQEVTTGLTAVSQNNGSHNNGRLAQPLPLKIVEKLPSNATAGSLSTASARRFNEAEKNGPSCEPPTNTTPVAATTAAGSTQALSVLGRNADDSAYTENEVARDEMSSVSAALSAIPGARPSAAQTSFISPTPPTADTRPTRRAEGGDVVVDMGDTSIESYYPRVELQSWTHSLVMDGDDAHAVAPLPPARAGTLPPLAPEQRGLYTDGATAEEAAKGAARPSRFPVSPTPEDFVLSREAVLADASSTTQAARRDMKSFVQQLKMNREKLLETGVYSEQDHVVQEMGEKIQMYEEYLAQHL</sequence>
<dbReference type="GO" id="GO:0005815">
    <property type="term" value="C:microtubule organizing center"/>
    <property type="evidence" value="ECO:0007669"/>
    <property type="project" value="TreeGrafter"/>
</dbReference>
<protein>
    <submittedName>
        <fullName evidence="3">Uncharacterized protein</fullName>
    </submittedName>
</protein>
<evidence type="ECO:0000256" key="2">
    <source>
        <dbReference type="SAM" id="MobiDB-lite"/>
    </source>
</evidence>
<dbReference type="EMBL" id="LGTL01000002">
    <property type="protein sequence ID" value="KPA85234.1"/>
    <property type="molecule type" value="Genomic_DNA"/>
</dbReference>
<keyword evidence="1" id="KW-0175">Coiled coil</keyword>
<evidence type="ECO:0000313" key="4">
    <source>
        <dbReference type="Proteomes" id="UP000037923"/>
    </source>
</evidence>
<dbReference type="Proteomes" id="UP000037923">
    <property type="component" value="Unassembled WGS sequence"/>
</dbReference>
<gene>
    <name evidence="3" type="ORF">ABB37_01587</name>
</gene>
<dbReference type="InterPro" id="IPR039893">
    <property type="entry name" value="CEP120-like"/>
</dbReference>
<name>A0A0N0VH99_LEPPY</name>
<dbReference type="GeneID" id="26901882"/>
<evidence type="ECO:0000313" key="3">
    <source>
        <dbReference type="EMBL" id="KPA85234.1"/>
    </source>
</evidence>
<reference evidence="3 4" key="1">
    <citation type="submission" date="2015-07" db="EMBL/GenBank/DDBJ databases">
        <title>High-quality genome of monoxenous trypanosomatid Leptomonas pyrrhocoris.</title>
        <authorList>
            <person name="Flegontov P."/>
            <person name="Butenko A."/>
            <person name="Firsov S."/>
            <person name="Vlcek C."/>
            <person name="Logacheva M.D."/>
            <person name="Field M."/>
            <person name="Filatov D."/>
            <person name="Flegontova O."/>
            <person name="Gerasimov E."/>
            <person name="Jackson A.P."/>
            <person name="Kelly S."/>
            <person name="Opperdoes F."/>
            <person name="O'Reilly A."/>
            <person name="Votypka J."/>
            <person name="Yurchenko V."/>
            <person name="Lukes J."/>
        </authorList>
    </citation>
    <scope>NUCLEOTIDE SEQUENCE [LARGE SCALE GENOMIC DNA]</scope>
    <source>
        <strain evidence="3">H10</strain>
    </source>
</reference>
<dbReference type="OMA" id="IRATDEY"/>
<dbReference type="RefSeq" id="XP_015663673.1">
    <property type="nucleotide sequence ID" value="XM_015798153.1"/>
</dbReference>
<organism evidence="3 4">
    <name type="scientific">Leptomonas pyrrhocoris</name>
    <name type="common">Firebug parasite</name>
    <dbReference type="NCBI Taxonomy" id="157538"/>
    <lineage>
        <taxon>Eukaryota</taxon>
        <taxon>Discoba</taxon>
        <taxon>Euglenozoa</taxon>
        <taxon>Kinetoplastea</taxon>
        <taxon>Metakinetoplastina</taxon>
        <taxon>Trypanosomatida</taxon>
        <taxon>Trypanosomatidae</taxon>
        <taxon>Leishmaniinae</taxon>
        <taxon>Leptomonas</taxon>
    </lineage>
</organism>
<proteinExistence type="predicted"/>
<keyword evidence="4" id="KW-1185">Reference proteome</keyword>
<dbReference type="PANTHER" id="PTHR21574">
    <property type="entry name" value="CENTROSOMAL PROTEIN OF 120 KDA"/>
    <property type="match status" value="1"/>
</dbReference>
<dbReference type="OrthoDB" id="272801at2759"/>
<dbReference type="GO" id="GO:0010564">
    <property type="term" value="P:regulation of cell cycle process"/>
    <property type="evidence" value="ECO:0007669"/>
    <property type="project" value="TreeGrafter"/>
</dbReference>
<comment type="caution">
    <text evidence="3">The sequence shown here is derived from an EMBL/GenBank/DDBJ whole genome shotgun (WGS) entry which is preliminary data.</text>
</comment>
<feature type="region of interest" description="Disordered" evidence="2">
    <location>
        <begin position="374"/>
        <end position="394"/>
    </location>
</feature>
<feature type="coiled-coil region" evidence="1">
    <location>
        <begin position="38"/>
        <end position="233"/>
    </location>
</feature>
<accession>A0A0N0VH99</accession>
<evidence type="ECO:0000256" key="1">
    <source>
        <dbReference type="SAM" id="Coils"/>
    </source>
</evidence>
<dbReference type="PANTHER" id="PTHR21574:SF0">
    <property type="entry name" value="CENTROSOMAL PROTEIN OF 120 KDA"/>
    <property type="match status" value="1"/>
</dbReference>
<dbReference type="AlphaFoldDB" id="A0A0N0VH99"/>